<evidence type="ECO:0000259" key="1">
    <source>
        <dbReference type="Pfam" id="PF14240"/>
    </source>
</evidence>
<dbReference type="GeneID" id="26516644"/>
<dbReference type="InterPro" id="IPR023366">
    <property type="entry name" value="ATP_synth_asu-like_sf"/>
</dbReference>
<dbReference type="Gene3D" id="2.40.30.20">
    <property type="match status" value="1"/>
</dbReference>
<dbReference type="RefSeq" id="YP_009188174.1">
    <property type="nucleotide sequence ID" value="NC_028663.1"/>
</dbReference>
<gene>
    <name evidence="2" type="ORF">PTIM40_99</name>
</gene>
<dbReference type="Proteomes" id="UP000032135">
    <property type="component" value="Segment"/>
</dbReference>
<dbReference type="EMBL" id="KP211958">
    <property type="protein sequence ID" value="AJK27526.1"/>
    <property type="molecule type" value="Genomic_DNA"/>
</dbReference>
<evidence type="ECO:0000313" key="3">
    <source>
        <dbReference type="Proteomes" id="UP000032135"/>
    </source>
</evidence>
<dbReference type="InterPro" id="IPR013320">
    <property type="entry name" value="ConA-like_dom_sf"/>
</dbReference>
<name>A0A0C5AAW8_9CAUD</name>
<dbReference type="SUPFAM" id="SSF49899">
    <property type="entry name" value="Concanavalin A-like lectins/glucanases"/>
    <property type="match status" value="2"/>
</dbReference>
<dbReference type="InterPro" id="IPR025924">
    <property type="entry name" value="YHYH_dom"/>
</dbReference>
<keyword evidence="3" id="KW-1185">Reference proteome</keyword>
<dbReference type="CDD" id="cd12215">
    <property type="entry name" value="ChiC_BD"/>
    <property type="match status" value="1"/>
</dbReference>
<dbReference type="Pfam" id="PF13385">
    <property type="entry name" value="Laminin_G_3"/>
    <property type="match status" value="1"/>
</dbReference>
<evidence type="ECO:0000313" key="2">
    <source>
        <dbReference type="EMBL" id="AJK27526.1"/>
    </source>
</evidence>
<dbReference type="Pfam" id="PF14240">
    <property type="entry name" value="YHYH"/>
    <property type="match status" value="1"/>
</dbReference>
<reference evidence="2 3" key="1">
    <citation type="submission" date="2014-11" db="EMBL/GenBank/DDBJ databases">
        <authorList>
            <person name="Fedida A."/>
            <person name="Lindell D."/>
        </authorList>
    </citation>
    <scope>NUCLEOTIDE SEQUENCE [LARGE SCALE GENOMIC DNA]</scope>
</reference>
<protein>
    <submittedName>
        <fullName evidence="2">Putative structural protein</fullName>
    </submittedName>
</protein>
<accession>A0A0C5AAW8</accession>
<dbReference type="Gene3D" id="2.60.120.200">
    <property type="match status" value="1"/>
</dbReference>
<organism evidence="2 3">
    <name type="scientific">Cyanophage P-TIM40</name>
    <dbReference type="NCBI Taxonomy" id="1589733"/>
    <lineage>
        <taxon>Viruses</taxon>
        <taxon>Duplodnaviria</taxon>
        <taxon>Heunggongvirae</taxon>
        <taxon>Uroviricota</taxon>
        <taxon>Caudoviricetes</taxon>
        <taxon>Pantevenvirales</taxon>
        <taxon>Kyanoviridae</taxon>
        <taxon>Libanvirus</taxon>
        <taxon>Libanvirus ptim40</taxon>
    </lineage>
</organism>
<proteinExistence type="predicted"/>
<feature type="domain" description="YHYH" evidence="1">
    <location>
        <begin position="1343"/>
        <end position="1538"/>
    </location>
</feature>
<sequence length="7351" mass="800148">MSRVNVSDRVEQQLPDFIKQEDRQLVKLLQQYYKSQEKVGRPFDILNNILDYLDIDTYQSNVLTSETTVLQAIGLNDTEIVVEDIDGYQERNGSIKVDNEIFYYETVTRGPDAIMTPGISPSEFKKKEQALENPYTLFDGVRTSFPLKFQGTPVTPASVDHLVVTAYNQTLRPTIDYTVNGTNIIFTTPPRAPSGGDDQSFTQIKYLIGFADKTIVTMDPIPVSEWEGTKYYPLRVNGQPYTPISDVSLVVNRTGQLQRPFDQFNVYQDTLVAKFALGSADTLHIRAIEFVPASFGSGATAVCNVLENQIDNILVKDGGKGYRLDFAPRVNIQTATTGEYATAHSLVAGIKDIQLISGGQGYTSYNPPIPLVTPPTNPNGRQAKVALTVNDTTGMVDTVRITDSGSGYDFVPVITFNNPGGAEISDATIDTEGRLNVDSISVTKAGLNYANPPAIYIDPAPEGGINAIAECSLTPEGGVLAVTIVNRGRGYTTAPRCRVIDPVGAQVLDVTVSSGAVTDIELLTGGRGYTDAPSVYIVDDRKDAYGDPIGGTGATAVATIFNGELTDINITNFGTGYSETEPPKIYIAEPLAAKASVNVGYDQVTGFVIEERGRNYVPSAFNGIVRGVSNVVEYDEYGNQIYAKEEQLSSSTHPVGSIVHNLDSIFIYQLFEKFRKQYLPTIQLDPSKVNPVNVIKNIRDFYLAKGTALGAKYLFKVLFGEEIEVSYPKEQIISPSAATWVVDTILRTQVVSGDPANLIDAEVIQYADEVDQNVKYASALVENAISIIKGEDTIYELVISEETLVGTFKIPYKTRLVEPLDTIDQIVTVDSTIGWPERNGTFFIGDNEEVQYKEKSLNQFIECTRSNNGIVEDWDPGTIITSNIFIYANKDTANEVKMRVLGIAEAGSTVLDDTGSYYLPGDKLKVASLGSDSVGEQRLESWFYNVKKLIKVSAIDPGGASQVATVTTEEPHGLLVEDTVTVYGANPVVFNGTFQVSSRIDEFTFSYRVATPTDIIPVGNILLSVDLNRGKSTEIPINNVVTEFTTNIQNSFFNADYVYVAASGLPNYKIGPFIGSALIPGNQRKLIRVPRVVNTVSERQEIAANSAIGAWVNGVSIWCYKSRESVLFGPLTGIVVSTAGQNYDAGSPPEVLIEGGGGSGATANVTVNGSVDSFEVTNGGSGYTSSPLISIVGGGGSGASASAVVTNGNITRILVSNPGSGFTSQPSITITGGGGSGAAATANIRGPISAVTLTSGGSGYTSLPKISVTSGEGALAQPIVLNGRIVSIAIINSGRRYTTAPKVIINGDGFGAVAKASIATTGEDKGKVIGIEILNRGINYRQGTTSVRLEAVGEFATFTAEVFEWNKNFEYDLASKYDIARGYVFTGLNNQYGGEYAHVSDPKELRYVVGDNVFLNQETNQFQEISQNFQHSPILGWAYDGNPIYGPYGYANPTDQNSGVRRLRTSYRLKPEIVEDPLTNPNPSRTDGPLLADYPAGSFVPDYEYVFQAGDLDQYNGRFCKTPEYPDGTYAYFITIDASDRGNPEFPYIMGPAFNSLPDEWNLSQGAVQENIPADVVRYRVPYENVDIDVERQPNQEADVLTTEIEGYPIIFEIQDSNNDGLIDANEQQEILQLQEEPTLQIYDYFPQVSLESKVDIDVETVTQFETAQIDGFVIENPGRSYQVNDTVFFDNESTGGFGASAIIDSIKGVAITAYTKEIIGDKPYGVITTSENHDLIQGDEVIVNSTPILANTNKEYVVKVVDGIESVTVDQVGIGYNVNIPPVYELVDTSGGIDAEFTINLDAAGVADSFAIVNSGNGYDTANPPQIRVTHPQSFTKTRYWLSEYLNDSGNIEVFDSIITNNRDYYVCGSLVEDLDGDQVGFLAKFNDNGEVQWVRTLLPNNAGTKKLEFTCLYVDDSQENDAIYVGGQTYDPSNSNYNPDVWFGKYISERDNANNPTGTLKWQKSIAGISGGQRRDYITDIYLDENNNIYIVGYTDTQAIDANDIWIIQSNNDGDLKEKRKISSPNGDEDITQIRWIANSQFFFTGVNQTQDNLIYGTFSYDGSNINVDYVKQIPALGGYVRNPKFMIDEYRDVFILWDVYNNANGKFEKIQLGKLALDTANSTEANAQGNQVQVPWLWRKTLTPQGNYVSIKNTGLHVDVFGDVVVTAAIDYDEDRKVNIVSSLKYDGTIKAESLIETTDSVGQVGKSSVVDNSGDIITFAERLIPNQLAVYRFDNSADLDYDTTKQTISTLTIQTPADATVDTGYYKFGSGSLKFQAPNRATASGLAWEGQNWTTAAWFSMNTTAYAAGNTPHFFDTVEVNGTSGVSAYLMGISSDPNFGKIILEVNGSVVASSTETTYWGNFAAAAWHHIALVKENTGSGVWEINVYYDGNLAVTYQTLIDVNMASVGLGGTEPSVAAKAFIGHIDDWVISKLDEYESTFATPLVKFPLSHERSDMVAVKIDKAHTSGRGTYALTTPTNYDNLTISEWTTGTWSDAGLPAIDQWDVGAGGLQLLDFSDTPSVYTPVQTYTWTNNKENIASKSSTIPVKNGKKMFVTANVVPKFYIKDANYSKIDNVYELTLNQDVKFTKGAILQQYNALGVVQAYGTIVGVPEGTTTNPGLGNKYKIGKIFGTINTTDLLRSTEATDINEMPGKFVGIEEENLWVTSTAYATGDRVYYAQKIYEAQAGGTSGVTPPTHTTGAVSDGAITWVFIRNAGEFNIDIQEEPYPTPQYRDLDMERWDSGILYPVGYQVYWKRNIYEVTIAGTSGVTAPVHTTGTASDGGVTWEWKSTELALSDYARFQPYDDRGQYSVKILKTQPASSYIPGDVIAINSSNIVIDDDGNDAYKIVKVTGFPSVKEVELTCVLKKDIKKTSEARSDLVYATSVTPHNFRANDIIFTEGFTTTEYNGSFFISEVFGSREYVFALRTTAAGDPLFVQGAISNVKIYAKHPSLTFIRNHQYVFDVGDASNFGYYLSFAQDNQYKLEYSFNNITRVGTPGVQAEGLRPYVKFSAIGNVTNISYYFDPSRVGANSPVGDNSFVDVIKTPYDGTFRISQVVNNTEFKFPLLLEPETTSAEVQDDEFGNPFSYYSTTSVKAIGPINTIKLVSAGGFYQKLPVISDIASFRQIERITIVDGGTEYQPGVYYNVPIDGDGEGGLATLTVTLDEEIGSGTITSATVSDAGKGYTTASIDVDAITGILGPTLAGSGAALDVVIPAEGEGASVFLTGKNIGKIKRLKNNEFGFGYSHDYTLRPEITFPVNLQLFNTSILTEIKITNPGSGYTSAPAVVIEGGGGSGAEAEAVIKNNRLNEIIIKNPGQGYSSEPVVTLKSEFNYVVNLDLNYLQFNFPHGITTGAAIQLRADDVGSTTGILPKPSSAGLTTLVAGQTYYAIADQLESDQLRFGLTLQAAQSGDFITFLTQGEGRQTLLTEVFGGTADAVVATSRFLEGEKVYQGNSPEQATAEGFVSTNTGWQIGPKILKIVDYTGNFVQGEKVSGEVSKASGIIDNLSIARGVLNIDSITQTPGRFIDDIGKPSEIVQKIQDSFFYQSFSYVITSEIPITKWKKQVLDNNHPTGFKMFGQLQLTGGKDVSGRKVGTEFIKEVNINEYTNVNQITSFGAAEPVYTDYNNTEVLFRNRRLTSSEEILTSIVKKIDDISGDFDGLQKSFPITVEGEGVIVKGNQLAVTLNGVIQAPGTAYQIVGNQIVFAEAPKAASQVRYRSVRFATIPVYRIALQNPQGIFPEMGQQVNGESSDAYATVVDSGTFHIDVINITDGPFTVSEIIKRSNLFTAIVDSVTLLNTENLFKFQETITNFEGDIAIIEETNLDAQGNATDELLLSKTSGTARFETGIFDIRLNEYIYSSKSKIVAQITFISPYLDPNTGQPVDTLIINKGSTFFGLIYERLVAIQNPNVILDDISQSSITPVKLYDPSARINEDFLDFEEVRSTEIEYDNLSSGTFAKGDALRNKAIFYANLVGNAGNRKNDGARSIRRNKQEIIDRAERYVAVEHPDFYYPGDVQTNTTSRFRDAYRMIWKNIEAIKLRAYDLQKTQFTGTSAGDKDGYIADVMLWLECIALDIHSGGNQYSLKWINEYFSDAATFSYDRAQAELIYIVEQAKDLVMAAITNQLTGVFSAVNSNDEATYYADLSITADPSPGSPYATPGSNTDNATVDNCSDVQSAINTIWTWQNEALTAGNLNDIPSEIEPTTSIGQEKCRRDLGLFIEAIADDLASGGEFQSQNFAEQYFDSTGNFILNGFYGEVAESQTAILKARDTMYYAINNLLFIKDIGNEGYNLNDPITYGGSAPAHTYDPNYSSGNAQSLSNCADVQQNIRFLTDIIIHSVTAENTHNLTGAISYSSEGTGGPKITGLFADPVSQGNLKIDGSNLLLNNKEFIAAEALHVYKTANPGFTPHQTDADCTDDIKDVIEAIAYDLKYGGNSRVYDAATYAIAYDDSPTTASQINGIFAEVQNIAHDIIDNGSQTFTVANVNNSSRTFDVTVPTVTLDAGDALTYVGNGKMVVAPPQFTPSGATYDPVTGDLVLTIGSHNITAGRMVSIAANSLTFTCAMDGNSSQKTYPRASDPYYNVPLEVKSVVANTSITVNVGASPLITFTPTAISYNPASGVMIMTIGEHKLEAGTHIKIAQESLIFRCSQDNYQTDHAYPRTTDPYFDTSIEIISATSTTITVNVGAATAQGQYDHIFQSATFGAVITGGNYAHTFISASSNAVTLDATADIANATYDVAGGTLSITLAEDYTPTLSNGDTVRLHYLHFVSKTFDDYFYPRVAVTGNHGKRQWFDQDLTPYNLNTGGCATVVSAYTTLQSVYTTAYTNNNMAHATRTAPTERTITDGGYTAGETLRVSKYAYKDASRGLFLPGENLKGVTTKASAPIKGSNSGLKWIYSGTATGTFSIGEFVTNSTLVNTACTIDDITILSSLSNSTKSIRIPNTGSIIQPARNDFKFSTGDFTIEMRIRLDAISGTQTLFDMRRPQATASGLNAEVNGSGNVLIKNGSSTLITSTNTLIAQRWHHIAVVRESSVTSLYIDGIQQTTYSDTNDYPYARFGLGKDVSNSQQLVGNLDNLIVRKGIADYTGATITPSSDPDFTRDGIVFGLNAEAPFVVSTTETYATLTGITLSSSTLKSIDYLNKRITIEEVDLGREIYRDAADIIDINRDWIAEEAVGIMQAFFPDFTIPGDTYGAGGTMSGTNVCIRDTRDYILPAIVKDLREGGNYNVIVTARFYRTRGGEIEYIGQELLQTLYAWREVVKLCKYVINTSDIALTGTYTTKLRVPHSLSGTTQVESQLDVLGDYIADVLAPTGHRFRDAGALIWKNRDYIAEEAVGYIKNLYTKTINGNPVEFLTIPNESKCIRDLKDHVLPAIIGDIIMGGNAETQKVIDSYLNSDNEILYITDELQPMLDAIKYTEMLALKAVNNMLLSPGETAAAVGATATHQDEYYTPIYTSRNSYRDLTITYDPKQFDQLRSGANKYFDAADAIETNARVIAKEAVSTMNDLSYFGSFTVPTGNPVDCEDDVVDVLKGVAHDLRHGGNSEIFRIGKLYVRSDGGLKHVEGEEKATKTVFKIARDMAILTLRQGFGRDTLPGHNEVTFQTESYERNGASNNRIYGARAIERNIRFIAEEAVRRGLDQYPSLNINGGSSALWTKEFTPTDVLYNSTNGKMEVTIGKHDIQRGDTIRITPLGITLRCSQDNYATDHAYPRTTDPYYEKNILVEDISQTTITINVGASPQGQQYTHQFQSALAGSIKWGDQFGGQKNTPDAITYNSSTGDMVMTFNNLDHVFNVGNRLMIAPNSLTFTCDQDNNASNHSYPRTTDPYYGKTVGVTAVGTSTQTPTGATYDPETGILNITANGHGLVTGNRVKIATDGITFTCTQDGNNSNHAYPRSTDPANNKWLLVTKIDDNTISVNVYPSQVGQQYAHTFVSASSGALIKQSGTVTVNVGASPAGQQYNHTFVSATHECITAAGSIDCVHDVADILHWATFNLEYGGDNMVALGAGFYVENGVIQHIQGVINETTWITNTARDIAKQIYQGITPSRHATNGAEFTPLADIEDKWVNNTGSISAVSDADVDDEFDRLVSIVTDTINDPDGNDNSTYPNSISGTFEPSLPNIWPAKYGGDIPLRDLSVTFDNQTGTDSNGFRIWNQTCPDQRSAINTLMAILEGGIDAAVAGNGNTYYGTTVTETAPTASATNEYNFGTCYDVRNGIRDKYEVLLKTLGAGTNSNMMAASMILFNKPAIKKRAFDQTVTFYPSYAGDADFADQIIHAVIYDLITGGNGEAFDSISNWFDGDGNMIVYQGIVRTHLIYHMTRVREYCKSIIYAPDGAGWIPYITDPGLYIPPLRVEWDQEATEFNMDSSFNVFEFALEQSKFSTEAKTTWIANTDVHNRHNAYNEGFDWNTDPALVSLTPTVRAGYDRKEYRVRIYRANFFRRGDVVQYIPASGTTLVGANQAMYKILNAEATFFEIGAVATHDGRFRPLIFDDTSNSSHIFQVLVRSGISRVTTTYGNPDVETPYSGGFLDADVLYGTTSDVFAEIGSQSFNQASIRETYLYVKLNNPSDVGISKLQNGERIFKSGDATAIGKALQVNYNAGNTEIILRITEKQGPNWAVGDTLIGEDSAATADITAITDRLLLNVDLGNYAVGDKIFKKADNTEADIVFYDNKSGAIIGNDGGRVVMDVETIQSGWETNDIIYGSLTDYILDVKGIYQPGGVAEVNDIIHGTEIIELDLGSLFIEAGLAATFEEGDEVYMLQGTVIKNPGLKGYVTKYQEPDATATPPVPHKLWIGNIQPEGTGAPVSEFTNAGIFIGKFDISTNFPVIYSNVIAVSNPQYTSYAKIAKIEQQGITARIWVEEAVGEFYDNMTIKGDDGWGAAISDARTLVGRVDRYFRGFDGVQQNFSLSVENGEAYFPDPAGHMLIFVNGILQPPGAVNAYTAFSDQIQFTEPPEIGSEFIGYYVGKLRQLDDIGFEFDSLRSSFNLKLDGIFYSLTLTEGVSSATILPENNILVSLNGIIQEPGVAYEIVGSRIIFAEVPRAGATFVGFSYIGSDADVISATVVPPIEAGDSLEIEGEEFPREVALIESSNSLITFEYTGSVKGRSAEALANITSGQIVAATITNPGDGYTSKPNVEVISSTGFDARLVPMMGIQRIDVRTPGVGYQLPLVAAETTVEDDFVSPSGSPVNGGFDIYAGEGIDNQGNPIVVEDGLIRIVISPVNVTVNQGQTAAFTVVAEFVRASDQAINTTTLNYQWQKKDYGTQVWSNIIGGNQATFNTGNSTQQDDGDEYRVAITAAGATPVYSFSAILSVQIGTTVISNFNPADIFDDA</sequence>
<dbReference type="KEGG" id="vg:26516644"/>